<dbReference type="EMBL" id="CP007772">
    <property type="protein sequence ID" value="AJC91024.1"/>
    <property type="molecule type" value="Genomic_DNA"/>
</dbReference>
<sequence>MYVAPSLLSANFLNLEKGIKEVCEAGADLLHIDVMDGHFVPNLTFGPCVVENISKITSVPLDVHLMVHNVNSFVNLFVPIKPKFISFHAEAENHPIRVCEYIRKNGIHPAIVLNPHTPVSSIEHILEFVDMVLLMSVNPGFGGQSFLPLVYDKIRQLREMIDRKNLKVFIEVDGGVNGLNAPDLDEAGADILVAGSYIFSSQDKKTAINSLKLEF</sequence>
<keyword evidence="13" id="KW-0170">Cobalt</keyword>
<dbReference type="EC" id="5.1.3.1" evidence="7 10"/>
<dbReference type="HOGENOM" id="CLU_054856_2_1_7"/>
<comment type="function">
    <text evidence="10">Catalyzes the reversible epimerization of D-ribulose 5-phosphate to D-xylulose 5-phosphate.</text>
</comment>
<keyword evidence="8 10" id="KW-0479">Metal-binding</keyword>
<feature type="binding site" evidence="10 13">
    <location>
        <position position="33"/>
    </location>
    <ligand>
        <name>a divalent metal cation</name>
        <dbReference type="ChEBI" id="CHEBI:60240"/>
    </ligand>
</feature>
<dbReference type="InterPro" id="IPR011060">
    <property type="entry name" value="RibuloseP-bd_barrel"/>
</dbReference>
<gene>
    <name evidence="10 15" type="primary">rpe</name>
    <name evidence="15" type="ORF">CSUB8521_1193</name>
</gene>
<feature type="binding site" evidence="10 14">
    <location>
        <begin position="140"/>
        <end position="143"/>
    </location>
    <ligand>
        <name>substrate</name>
    </ligand>
</feature>
<evidence type="ECO:0000256" key="13">
    <source>
        <dbReference type="PIRSR" id="PIRSR001461-2"/>
    </source>
</evidence>
<dbReference type="InterPro" id="IPR026019">
    <property type="entry name" value="Ribul_P_3_epim"/>
</dbReference>
<comment type="catalytic activity">
    <reaction evidence="1 10 11">
        <text>D-ribulose 5-phosphate = D-xylulose 5-phosphate</text>
        <dbReference type="Rhea" id="RHEA:13677"/>
        <dbReference type="ChEBI" id="CHEBI:57737"/>
        <dbReference type="ChEBI" id="CHEBI:58121"/>
        <dbReference type="EC" id="5.1.3.1"/>
    </reaction>
</comment>
<comment type="pathway">
    <text evidence="10">Carbohydrate degradation.</text>
</comment>
<accession>A0A0A8HDR2</accession>
<feature type="binding site" evidence="10 14">
    <location>
        <position position="64"/>
    </location>
    <ligand>
        <name>substrate</name>
    </ligand>
</feature>
<evidence type="ECO:0000256" key="2">
    <source>
        <dbReference type="ARBA" id="ARBA00001936"/>
    </source>
</evidence>
<keyword evidence="13" id="KW-0862">Zinc</keyword>
<feature type="binding site" evidence="14">
    <location>
        <position position="175"/>
    </location>
    <ligand>
        <name>substrate</name>
    </ligand>
</feature>
<proteinExistence type="inferred from homology"/>
<feature type="active site" description="Proton donor" evidence="10 12">
    <location>
        <position position="173"/>
    </location>
</feature>
<dbReference type="OrthoDB" id="1645589at2"/>
<feature type="binding site" evidence="10 14">
    <location>
        <begin position="195"/>
        <end position="196"/>
    </location>
    <ligand>
        <name>substrate</name>
    </ligand>
</feature>
<comment type="cofactor">
    <cofactor evidence="4">
        <name>Zn(2+)</name>
        <dbReference type="ChEBI" id="CHEBI:29105"/>
    </cofactor>
</comment>
<keyword evidence="13" id="KW-0464">Manganese</keyword>
<protein>
    <recommendedName>
        <fullName evidence="7 10">Ribulose-phosphate 3-epimerase</fullName>
        <ecNumber evidence="7 10">5.1.3.1</ecNumber>
    </recommendedName>
</protein>
<evidence type="ECO:0000313" key="15">
    <source>
        <dbReference type="EMBL" id="AJC91024.1"/>
    </source>
</evidence>
<feature type="active site" description="Proton acceptor" evidence="10 12">
    <location>
        <position position="33"/>
    </location>
</feature>
<keyword evidence="10 11" id="KW-0119">Carbohydrate metabolism</keyword>
<feature type="binding site" evidence="10">
    <location>
        <begin position="173"/>
        <end position="175"/>
    </location>
    <ligand>
        <name>substrate</name>
    </ligand>
</feature>
<evidence type="ECO:0000256" key="1">
    <source>
        <dbReference type="ARBA" id="ARBA00001782"/>
    </source>
</evidence>
<organism evidence="15 16">
    <name type="scientific">Campylobacter subantarcticus LMG 24374</name>
    <dbReference type="NCBI Taxonomy" id="1388751"/>
    <lineage>
        <taxon>Bacteria</taxon>
        <taxon>Pseudomonadati</taxon>
        <taxon>Campylobacterota</taxon>
        <taxon>Epsilonproteobacteria</taxon>
        <taxon>Campylobacterales</taxon>
        <taxon>Campylobacteraceae</taxon>
        <taxon>Campylobacter</taxon>
    </lineage>
</organism>
<evidence type="ECO:0000256" key="3">
    <source>
        <dbReference type="ARBA" id="ARBA00001941"/>
    </source>
</evidence>
<dbReference type="NCBIfam" id="NF004076">
    <property type="entry name" value="PRK05581.1-4"/>
    <property type="match status" value="1"/>
</dbReference>
<comment type="cofactor">
    <cofactor evidence="3">
        <name>Co(2+)</name>
        <dbReference type="ChEBI" id="CHEBI:48828"/>
    </cofactor>
</comment>
<evidence type="ECO:0000256" key="6">
    <source>
        <dbReference type="ARBA" id="ARBA00009541"/>
    </source>
</evidence>
<comment type="cofactor">
    <cofactor evidence="5">
        <name>Fe(2+)</name>
        <dbReference type="ChEBI" id="CHEBI:29033"/>
    </cofactor>
</comment>
<reference evidence="15 16" key="1">
    <citation type="journal article" date="2014" name="Genome Biol. Evol.">
        <title>Comparative Genomics of the Campylobacter lari Group.</title>
        <authorList>
            <person name="Miller W.G."/>
            <person name="Yee E."/>
            <person name="Chapman M.H."/>
            <person name="Smith T.P."/>
            <person name="Bono J.L."/>
            <person name="Huynh S."/>
            <person name="Parker C.T."/>
            <person name="Vandamme P."/>
            <person name="Luong K."/>
            <person name="Korlach J."/>
        </authorList>
    </citation>
    <scope>NUCLEOTIDE SEQUENCE [LARGE SCALE GENOMIC DNA]</scope>
    <source>
        <strain evidence="15 16">LMG 24374</strain>
    </source>
</reference>
<dbReference type="GO" id="GO:0046872">
    <property type="term" value="F:metal ion binding"/>
    <property type="evidence" value="ECO:0007669"/>
    <property type="project" value="UniProtKB-UniRule"/>
</dbReference>
<keyword evidence="9 10" id="KW-0413">Isomerase</keyword>
<evidence type="ECO:0000313" key="16">
    <source>
        <dbReference type="Proteomes" id="UP000031135"/>
    </source>
</evidence>
<dbReference type="Pfam" id="PF00834">
    <property type="entry name" value="Ribul_P_3_epim"/>
    <property type="match status" value="1"/>
</dbReference>
<evidence type="ECO:0000256" key="4">
    <source>
        <dbReference type="ARBA" id="ARBA00001947"/>
    </source>
</evidence>
<evidence type="ECO:0000256" key="9">
    <source>
        <dbReference type="ARBA" id="ARBA00023235"/>
    </source>
</evidence>
<dbReference type="Gene3D" id="3.20.20.70">
    <property type="entry name" value="Aldolase class I"/>
    <property type="match status" value="1"/>
</dbReference>
<dbReference type="FunFam" id="3.20.20.70:FF:000004">
    <property type="entry name" value="Ribulose-phosphate 3-epimerase"/>
    <property type="match status" value="1"/>
</dbReference>
<evidence type="ECO:0000256" key="8">
    <source>
        <dbReference type="ARBA" id="ARBA00022723"/>
    </source>
</evidence>
<evidence type="ECO:0000256" key="7">
    <source>
        <dbReference type="ARBA" id="ARBA00013188"/>
    </source>
</evidence>
<dbReference type="PROSITE" id="PS01086">
    <property type="entry name" value="RIBUL_P_3_EPIMER_2"/>
    <property type="match status" value="1"/>
</dbReference>
<dbReference type="GO" id="GO:0005737">
    <property type="term" value="C:cytoplasm"/>
    <property type="evidence" value="ECO:0007669"/>
    <property type="project" value="UniProtKB-ARBA"/>
</dbReference>
<evidence type="ECO:0000256" key="10">
    <source>
        <dbReference type="HAMAP-Rule" id="MF_02227"/>
    </source>
</evidence>
<dbReference type="RefSeq" id="WP_039664220.1">
    <property type="nucleotide sequence ID" value="NZ_CP007772.1"/>
</dbReference>
<dbReference type="Proteomes" id="UP000031135">
    <property type="component" value="Chromosome"/>
</dbReference>
<dbReference type="InterPro" id="IPR013785">
    <property type="entry name" value="Aldolase_TIM"/>
</dbReference>
<evidence type="ECO:0000256" key="12">
    <source>
        <dbReference type="PIRSR" id="PIRSR001461-1"/>
    </source>
</evidence>
<dbReference type="KEGG" id="csm:CSUB8521_1193"/>
<evidence type="ECO:0000256" key="14">
    <source>
        <dbReference type="PIRSR" id="PIRSR001461-3"/>
    </source>
</evidence>
<feature type="binding site" evidence="10 13">
    <location>
        <position position="64"/>
    </location>
    <ligand>
        <name>a divalent metal cation</name>
        <dbReference type="ChEBI" id="CHEBI:60240"/>
    </ligand>
</feature>
<dbReference type="PIRSF" id="PIRSF001461">
    <property type="entry name" value="RPE"/>
    <property type="match status" value="1"/>
</dbReference>
<evidence type="ECO:0000256" key="5">
    <source>
        <dbReference type="ARBA" id="ARBA00001954"/>
    </source>
</evidence>
<dbReference type="GO" id="GO:0019323">
    <property type="term" value="P:pentose catabolic process"/>
    <property type="evidence" value="ECO:0007669"/>
    <property type="project" value="UniProtKB-UniRule"/>
</dbReference>
<dbReference type="InterPro" id="IPR000056">
    <property type="entry name" value="Ribul_P_3_epim-like"/>
</dbReference>
<dbReference type="PANTHER" id="PTHR11749">
    <property type="entry name" value="RIBULOSE-5-PHOSPHATE-3-EPIMERASE"/>
    <property type="match status" value="1"/>
</dbReference>
<dbReference type="AlphaFoldDB" id="A0A0A8HDR2"/>
<dbReference type="GO" id="GO:0006098">
    <property type="term" value="P:pentose-phosphate shunt"/>
    <property type="evidence" value="ECO:0007669"/>
    <property type="project" value="UniProtKB-UniRule"/>
</dbReference>
<comment type="cofactor">
    <cofactor evidence="10 13">
        <name>a divalent metal cation</name>
        <dbReference type="ChEBI" id="CHEBI:60240"/>
    </cofactor>
    <text evidence="10 13">Binds 1 divalent metal cation per subunit.</text>
</comment>
<comment type="cofactor">
    <cofactor evidence="2">
        <name>Mn(2+)</name>
        <dbReference type="ChEBI" id="CHEBI:29035"/>
    </cofactor>
</comment>
<feature type="binding site" evidence="10 13">
    <location>
        <position position="31"/>
    </location>
    <ligand>
        <name>a divalent metal cation</name>
        <dbReference type="ChEBI" id="CHEBI:60240"/>
    </ligand>
</feature>
<dbReference type="SUPFAM" id="SSF51366">
    <property type="entry name" value="Ribulose-phoshate binding barrel"/>
    <property type="match status" value="1"/>
</dbReference>
<feature type="binding site" evidence="10 14">
    <location>
        <position position="6"/>
    </location>
    <ligand>
        <name>substrate</name>
    </ligand>
</feature>
<evidence type="ECO:0000256" key="11">
    <source>
        <dbReference type="PIRNR" id="PIRNR001461"/>
    </source>
</evidence>
<dbReference type="GO" id="GO:0004750">
    <property type="term" value="F:D-ribulose-phosphate 3-epimerase activity"/>
    <property type="evidence" value="ECO:0007669"/>
    <property type="project" value="UniProtKB-UniRule"/>
</dbReference>
<feature type="binding site" evidence="10 13">
    <location>
        <position position="173"/>
    </location>
    <ligand>
        <name>a divalent metal cation</name>
        <dbReference type="ChEBI" id="CHEBI:60240"/>
    </ligand>
</feature>
<dbReference type="PROSITE" id="PS01085">
    <property type="entry name" value="RIBUL_P_3_EPIMER_1"/>
    <property type="match status" value="1"/>
</dbReference>
<dbReference type="CDD" id="cd00429">
    <property type="entry name" value="RPE"/>
    <property type="match status" value="1"/>
</dbReference>
<name>A0A0A8HDR2_9BACT</name>
<dbReference type="HAMAP" id="MF_02227">
    <property type="entry name" value="RPE"/>
    <property type="match status" value="1"/>
</dbReference>
<comment type="similarity">
    <text evidence="6 10 11">Belongs to the ribulose-phosphate 3-epimerase family.</text>
</comment>
<dbReference type="NCBIfam" id="TIGR01163">
    <property type="entry name" value="rpe"/>
    <property type="match status" value="1"/>
</dbReference>